<dbReference type="PANTHER" id="PTHR35566">
    <property type="entry name" value="BLR3599 PROTEIN"/>
    <property type="match status" value="1"/>
</dbReference>
<comment type="caution">
    <text evidence="1">The sequence shown here is derived from an EMBL/GenBank/DDBJ whole genome shotgun (WGS) entry which is preliminary data.</text>
</comment>
<dbReference type="Pfam" id="PF05936">
    <property type="entry name" value="T6SS_VasE"/>
    <property type="match status" value="1"/>
</dbReference>
<organism evidence="1 2">
    <name type="scientific">Thalassotalea euphylliae</name>
    <dbReference type="NCBI Taxonomy" id="1655234"/>
    <lineage>
        <taxon>Bacteria</taxon>
        <taxon>Pseudomonadati</taxon>
        <taxon>Pseudomonadota</taxon>
        <taxon>Gammaproteobacteria</taxon>
        <taxon>Alteromonadales</taxon>
        <taxon>Colwelliaceae</taxon>
        <taxon>Thalassotalea</taxon>
    </lineage>
</organism>
<dbReference type="NCBIfam" id="TIGR03353">
    <property type="entry name" value="VI_chp_4"/>
    <property type="match status" value="1"/>
</dbReference>
<dbReference type="PANTHER" id="PTHR35566:SF1">
    <property type="entry name" value="TYPE VI SECRETION SYSTEM BASEPLATE COMPONENT TSSK1"/>
    <property type="match status" value="1"/>
</dbReference>
<gene>
    <name evidence="1" type="primary">tssK</name>
    <name evidence="1" type="ORF">DXX93_14675</name>
</gene>
<evidence type="ECO:0000313" key="2">
    <source>
        <dbReference type="Proteomes" id="UP000256478"/>
    </source>
</evidence>
<dbReference type="Proteomes" id="UP000256478">
    <property type="component" value="Unassembled WGS sequence"/>
</dbReference>
<proteinExistence type="predicted"/>
<reference evidence="1 2" key="1">
    <citation type="submission" date="2018-08" db="EMBL/GenBank/DDBJ databases">
        <title>Thalassotalea euphylliae genome.</title>
        <authorList>
            <person name="Summers S."/>
            <person name="Rice S.A."/>
            <person name="Freckelton M.L."/>
            <person name="Nedved B.T."/>
            <person name="Hadfield M.G."/>
        </authorList>
    </citation>
    <scope>NUCLEOTIDE SEQUENCE [LARGE SCALE GENOMIC DNA]</scope>
    <source>
        <strain evidence="1 2">H1</strain>
    </source>
</reference>
<dbReference type="EMBL" id="QUOU01000001">
    <property type="protein sequence ID" value="REL27676.1"/>
    <property type="molecule type" value="Genomic_DNA"/>
</dbReference>
<dbReference type="RefSeq" id="WP_116008746.1">
    <property type="nucleotide sequence ID" value="NZ_QUOU01000001.1"/>
</dbReference>
<dbReference type="AlphaFoldDB" id="A0A3E0TSR0"/>
<dbReference type="OrthoDB" id="9775333at2"/>
<dbReference type="InterPro" id="IPR010263">
    <property type="entry name" value="T6SS_TssK"/>
</dbReference>
<sequence>MSSQKRVVWSEGMLLLPQHFQQQTRYLEHQIHATSLLIDHVAWGVEHIEFDAALLQTGKISMLSGDGIFPDGSYFNVPSHTPLPDALDVVDSDRGQIIYLCLNIFKPNNSEINRDSSKAKRYRYLLEECEVRDIASEASEREYIEVAGLNLTLLKESDDRAEFICIPVTRINDVKSNGEVELDGDFVASTLNVKNLCKLSSFLFELESMAQHRAEALAARVAVEGKAAAAEVTDFLMLQTINRYLPVLKHYVQCARLSPYELYMVLVEMVGELSTFTQANRKCVDTPAYQQAALTQVFTPLIEQLKRSFSSVLEQKAVSIPLQERSYGVNVGVITDKSLLANASFVLVVSADIAIDELKKYFVSQVKIGSVDQIRELVNVQLPGIQVSSLAVAPRQIPYQRASAYFELVQQGEYWQALAASGGIAIHVGGNFPGLKLELWAIRES</sequence>
<name>A0A3E0TSR0_9GAMM</name>
<evidence type="ECO:0000313" key="1">
    <source>
        <dbReference type="EMBL" id="REL27676.1"/>
    </source>
</evidence>
<protein>
    <submittedName>
        <fullName evidence="1">Type VI secretion system baseplate subunit TssK</fullName>
    </submittedName>
</protein>
<accession>A0A3E0TSR0</accession>